<evidence type="ECO:0000256" key="2">
    <source>
        <dbReference type="SAM" id="SignalP"/>
    </source>
</evidence>
<gene>
    <name evidence="4" type="ORF">ILT43_18270</name>
</gene>
<protein>
    <submittedName>
        <fullName evidence="4">SMP-30/gluconolactonase/LRE family protein</fullName>
    </submittedName>
</protein>
<keyword evidence="2" id="KW-0732">Signal</keyword>
<proteinExistence type="predicted"/>
<dbReference type="Pfam" id="PF08450">
    <property type="entry name" value="SGL"/>
    <property type="match status" value="1"/>
</dbReference>
<organism evidence="4 5">
    <name type="scientific">Sphingomonas longa</name>
    <dbReference type="NCBI Taxonomy" id="2778730"/>
    <lineage>
        <taxon>Bacteria</taxon>
        <taxon>Pseudomonadati</taxon>
        <taxon>Pseudomonadota</taxon>
        <taxon>Alphaproteobacteria</taxon>
        <taxon>Sphingomonadales</taxon>
        <taxon>Sphingomonadaceae</taxon>
        <taxon>Sphingomonas</taxon>
    </lineage>
</organism>
<reference evidence="4 5" key="1">
    <citation type="submission" date="2020-12" db="EMBL/GenBank/DDBJ databases">
        <title>Sphingomonas sp.</title>
        <authorList>
            <person name="Kim M.K."/>
        </authorList>
    </citation>
    <scope>NUCLEOTIDE SEQUENCE [LARGE SCALE GENOMIC DNA]</scope>
    <source>
        <strain evidence="4 5">BT552</strain>
    </source>
</reference>
<feature type="chain" id="PRO_5046777421" evidence="2">
    <location>
        <begin position="27"/>
        <end position="339"/>
    </location>
</feature>
<evidence type="ECO:0000313" key="4">
    <source>
        <dbReference type="EMBL" id="MBM6578331.1"/>
    </source>
</evidence>
<dbReference type="PANTHER" id="PTHR47572">
    <property type="entry name" value="LIPOPROTEIN-RELATED"/>
    <property type="match status" value="1"/>
</dbReference>
<accession>A0ABS2DBL9</accession>
<dbReference type="Proteomes" id="UP000763641">
    <property type="component" value="Unassembled WGS sequence"/>
</dbReference>
<feature type="domain" description="SMP-30/Gluconolactonase/LRE-like region" evidence="3">
    <location>
        <begin position="65"/>
        <end position="286"/>
    </location>
</feature>
<dbReference type="PANTHER" id="PTHR47572:SF4">
    <property type="entry name" value="LACTONASE DRP35"/>
    <property type="match status" value="1"/>
</dbReference>
<feature type="signal peptide" evidence="2">
    <location>
        <begin position="1"/>
        <end position="26"/>
    </location>
</feature>
<comment type="caution">
    <text evidence="4">The sequence shown here is derived from an EMBL/GenBank/DDBJ whole genome shotgun (WGS) entry which is preliminary data.</text>
</comment>
<dbReference type="InterPro" id="IPR013658">
    <property type="entry name" value="SGL"/>
</dbReference>
<dbReference type="Gene3D" id="2.120.10.30">
    <property type="entry name" value="TolB, C-terminal domain"/>
    <property type="match status" value="1"/>
</dbReference>
<dbReference type="InterPro" id="IPR011042">
    <property type="entry name" value="6-blade_b-propeller_TolB-like"/>
</dbReference>
<keyword evidence="1" id="KW-0378">Hydrolase</keyword>
<evidence type="ECO:0000256" key="1">
    <source>
        <dbReference type="ARBA" id="ARBA00022801"/>
    </source>
</evidence>
<dbReference type="SUPFAM" id="SSF63829">
    <property type="entry name" value="Calcium-dependent phosphotriesterase"/>
    <property type="match status" value="1"/>
</dbReference>
<sequence length="339" mass="35419">MIAVRMLVTGLIAGAAIMPAAAPAQQALTYDAQTRTPVPIPPGERGVQTVTAVPWLELPGVRDLEGPAFERDGNLLFSDVAGRRVLRVTPDKRVSTVVTLQGLGPGGLAIHRDGRIFIAAIDIPGEKGAILSIRPDGSGLTTIIPASAGFMPNDVVFDAEGGLYFSDFRGTATEPKGGIYYVAPNAKTATVVLPNIAMANGVALSPDGKTLWATEFGRNALYRVLLADATHPAPLGTALAYRFTGPAPDSLRTDRDGNLYVALYGQGRVLAFGRNGVPIGQVLLPDRDAGHNLGSTNSAIRPGSTDLYIVTSDGTGQPARILRSRTFAPAAMPYSHSGG</sequence>
<evidence type="ECO:0000313" key="5">
    <source>
        <dbReference type="Proteomes" id="UP000763641"/>
    </source>
</evidence>
<dbReference type="RefSeq" id="WP_204200426.1">
    <property type="nucleotide sequence ID" value="NZ_JAFEMC010000007.1"/>
</dbReference>
<keyword evidence="5" id="KW-1185">Reference proteome</keyword>
<evidence type="ECO:0000259" key="3">
    <source>
        <dbReference type="Pfam" id="PF08450"/>
    </source>
</evidence>
<name>A0ABS2DBL9_9SPHN</name>
<dbReference type="InterPro" id="IPR051262">
    <property type="entry name" value="SMP-30/CGR1_Lactonase"/>
</dbReference>
<dbReference type="EMBL" id="JAFEMC010000007">
    <property type="protein sequence ID" value="MBM6578331.1"/>
    <property type="molecule type" value="Genomic_DNA"/>
</dbReference>